<accession>A0ACC2UHC5</accession>
<sequence>MSIGFYLSDILWKPVIITMVDESQFPMLDSTNDALDFPVSEGRARAKCVRCKNNSLSCIKSFNGPCQSCIVASVKCSFRAYKKEKYTYSSVRSATAMSHRSGSHNDQIQINQFRLRQLALLQNRSNSSSIHHKVNSTSQTLRFGSTDLEIDEAVDCKPDYDLLSKLPQTIIDHIALEDGHTGRVAYKKPVPQRFKPPNATHKEELLKTIEQNASILEWHVGLFLDRTTRDLIEIMFRRMRDPYHTNLFAKELQQYLLQPINQTTIVLISCMAALGALLLYYGPLKPSNSPFVYHTAHTYGVVPSQTYETAVLQFMKCYQRSTSDLNKLHLSYTLLQRVQPYIEHTNPISLPKDHPLSKYVEPWESIS</sequence>
<organism evidence="1 2">
    <name type="scientific">Entomophthora muscae</name>
    <dbReference type="NCBI Taxonomy" id="34485"/>
    <lineage>
        <taxon>Eukaryota</taxon>
        <taxon>Fungi</taxon>
        <taxon>Fungi incertae sedis</taxon>
        <taxon>Zoopagomycota</taxon>
        <taxon>Entomophthoromycotina</taxon>
        <taxon>Entomophthoromycetes</taxon>
        <taxon>Entomophthorales</taxon>
        <taxon>Entomophthoraceae</taxon>
        <taxon>Entomophthora</taxon>
    </lineage>
</organism>
<protein>
    <submittedName>
        <fullName evidence="1">Uncharacterized protein</fullName>
    </submittedName>
</protein>
<proteinExistence type="predicted"/>
<comment type="caution">
    <text evidence="1">The sequence shown here is derived from an EMBL/GenBank/DDBJ whole genome shotgun (WGS) entry which is preliminary data.</text>
</comment>
<evidence type="ECO:0000313" key="1">
    <source>
        <dbReference type="EMBL" id="KAJ9086238.1"/>
    </source>
</evidence>
<gene>
    <name evidence="1" type="ORF">DSO57_1006123</name>
</gene>
<name>A0ACC2UHC5_9FUNG</name>
<keyword evidence="2" id="KW-1185">Reference proteome</keyword>
<dbReference type="Proteomes" id="UP001165960">
    <property type="component" value="Unassembled WGS sequence"/>
</dbReference>
<evidence type="ECO:0000313" key="2">
    <source>
        <dbReference type="Proteomes" id="UP001165960"/>
    </source>
</evidence>
<reference evidence="1" key="1">
    <citation type="submission" date="2022-04" db="EMBL/GenBank/DDBJ databases">
        <title>Genome of the entomopathogenic fungus Entomophthora muscae.</title>
        <authorList>
            <person name="Elya C."/>
            <person name="Lovett B.R."/>
            <person name="Lee E."/>
            <person name="Macias A.M."/>
            <person name="Hajek A.E."/>
            <person name="De Bivort B.L."/>
            <person name="Kasson M.T."/>
            <person name="De Fine Licht H.H."/>
            <person name="Stajich J.E."/>
        </authorList>
    </citation>
    <scope>NUCLEOTIDE SEQUENCE</scope>
    <source>
        <strain evidence="1">Berkeley</strain>
    </source>
</reference>
<dbReference type="EMBL" id="QTSX02000727">
    <property type="protein sequence ID" value="KAJ9086238.1"/>
    <property type="molecule type" value="Genomic_DNA"/>
</dbReference>